<dbReference type="RefSeq" id="WP_107865334.1">
    <property type="nucleotide sequence ID" value="NZ_QAON01000005.1"/>
</dbReference>
<comment type="caution">
    <text evidence="1">The sequence shown here is derived from an EMBL/GenBank/DDBJ whole genome shotgun (WGS) entry which is preliminary data.</text>
</comment>
<organism evidence="1 2">
    <name type="scientific">Agitococcus lubricus</name>
    <dbReference type="NCBI Taxonomy" id="1077255"/>
    <lineage>
        <taxon>Bacteria</taxon>
        <taxon>Pseudomonadati</taxon>
        <taxon>Pseudomonadota</taxon>
        <taxon>Gammaproteobacteria</taxon>
        <taxon>Moraxellales</taxon>
        <taxon>Moraxellaceae</taxon>
        <taxon>Agitococcus</taxon>
    </lineage>
</organism>
<dbReference type="EMBL" id="QAON01000005">
    <property type="protein sequence ID" value="PTQ89819.1"/>
    <property type="molecule type" value="Genomic_DNA"/>
</dbReference>
<reference evidence="1 2" key="1">
    <citation type="submission" date="2018-04" db="EMBL/GenBank/DDBJ databases">
        <title>Genomic Encyclopedia of Archaeal and Bacterial Type Strains, Phase II (KMG-II): from individual species to whole genera.</title>
        <authorList>
            <person name="Goeker M."/>
        </authorList>
    </citation>
    <scope>NUCLEOTIDE SEQUENCE [LARGE SCALE GENOMIC DNA]</scope>
    <source>
        <strain evidence="1 2">DSM 5822</strain>
    </source>
</reference>
<dbReference type="Proteomes" id="UP000244223">
    <property type="component" value="Unassembled WGS sequence"/>
</dbReference>
<proteinExistence type="predicted"/>
<gene>
    <name evidence="1" type="ORF">C8N29_105146</name>
</gene>
<keyword evidence="2" id="KW-1185">Reference proteome</keyword>
<sequence length="121" mass="14005">MSQAPLWYTELCKVLLEVRHAATQHCLSNKCSKVIGFIKALSALNVITNSERELIQQLLRNASVYANLDISNRENYFNRHYQDGCDAYFDKKSQSENPHPVDSKAYQLWDSGYKYARLLPF</sequence>
<name>A0A2T5J0F6_9GAMM</name>
<protein>
    <submittedName>
        <fullName evidence="1">Uncharacterized protein</fullName>
    </submittedName>
</protein>
<dbReference type="AlphaFoldDB" id="A0A2T5J0F6"/>
<accession>A0A2T5J0F6</accession>
<evidence type="ECO:0000313" key="2">
    <source>
        <dbReference type="Proteomes" id="UP000244223"/>
    </source>
</evidence>
<evidence type="ECO:0000313" key="1">
    <source>
        <dbReference type="EMBL" id="PTQ89819.1"/>
    </source>
</evidence>